<dbReference type="Pfam" id="PF18889">
    <property type="entry name" value="Beta_helix_3"/>
    <property type="match status" value="8"/>
</dbReference>
<dbReference type="EMBL" id="CP134880">
    <property type="protein sequence ID" value="WNM27714.1"/>
    <property type="molecule type" value="Genomic_DNA"/>
</dbReference>
<keyword evidence="1" id="KW-0812">Transmembrane</keyword>
<feature type="signal peptide" evidence="2">
    <location>
        <begin position="1"/>
        <end position="24"/>
    </location>
</feature>
<evidence type="ECO:0000256" key="2">
    <source>
        <dbReference type="SAM" id="SignalP"/>
    </source>
</evidence>
<accession>A0AA96FCA6</accession>
<keyword evidence="2" id="KW-0732">Signal</keyword>
<evidence type="ECO:0000313" key="3">
    <source>
        <dbReference type="EMBL" id="WNM27714.1"/>
    </source>
</evidence>
<sequence>MRRLFATTAVAALIVGATSQVADAATSNVTTSAQLIDATSSASCSDGDTVALGASIIDAISVAVECSLTLDLNGRTLSIDTLAVAAGSTLTIDDSVGFGRLDTSGLSTSSPGISVPADAELVIDGGTILAEGGYNGAGIGGASGTSGPITINGGTVTALGGSHSAGIGSSLSGVASPITINGGTVTAHAGTGGAAIGGGNLSSVSTVSITGGDVTAYGGADGTGIGGGETAFSTTILISGGTVRAVGGANAAAIGTGMSSNTSTISITGGTVTAESPGNGAAIGGGWLAYGPQLTIGAGADVTVSGTDATIGGGVDAASWGTFDLAGTLHVVEGSLTLDDAPGTSFTVASTGRLLGTVADPTVGSATSGTLLAGTGTIVNHGLIALAASEVGAGVTITDHNYLVSFDSQGGADPAPVRVFAASFDAGYRTFPTAPAGTSWMTAPDGSGQIVAADTTLSSDLSLFAVTPASVLQASLASCADGSVVSLDRDIAVTDAITIGCDVTLDLHGQRLDATAILVSGDTTFTIDDSQGGGILVADTSAGAGAAIRVESSAALVIDGGDVTALGGTYAAGIGGGDHSSAGTITINGGTVSATGGATGAGIGGGYLGDGGTVTIHGGTVTATGAGASGIGGGYGGAGADITIDAAADVTASDVSGGSAIGAGRNGTDFGSLALAGTLHVPSGDLVVADSNAVGPEVTIASSGRLLGTTSDPTTGASISGAGQIANAGVIALDESLVGVSVSGRNYLVTFSGATSTVDPVRVYAATFDAGYRTLPAPPTGDAWNTEADGSGAWLDSDTSLSADTTVYATTDAMLTLTPSAGRVDQGGLLTFTVTGVDHHANPIDTSRVVLTSSIATDVIAGLTVTFPHASPHVITATLGDASVTYLVEVTPAAAASAGGTEAAGATDALATTGANGTGPLLGALLGLLAVGIGLLAWRRRRQAA</sequence>
<feature type="transmembrane region" description="Helical" evidence="1">
    <location>
        <begin position="921"/>
        <end position="938"/>
    </location>
</feature>
<name>A0AA96FCA6_9MICO</name>
<feature type="chain" id="PRO_5041639967" description="Gram-positive cocci surface proteins LPxTG domain-containing protein" evidence="2">
    <location>
        <begin position="25"/>
        <end position="945"/>
    </location>
</feature>
<keyword evidence="1" id="KW-0472">Membrane</keyword>
<dbReference type="KEGG" id="dcp:RN607_01540"/>
<reference evidence="3" key="1">
    <citation type="submission" date="2023-09" db="EMBL/GenBank/DDBJ databases">
        <title>Demequina sp. a novel bacteria isolated from Capsicum annuum.</title>
        <authorList>
            <person name="Humaira Z."/>
            <person name="Lee J."/>
            <person name="Cho D."/>
        </authorList>
    </citation>
    <scope>NUCLEOTIDE SEQUENCE</scope>
    <source>
        <strain evidence="3">PMTSA13</strain>
    </source>
</reference>
<evidence type="ECO:0000256" key="1">
    <source>
        <dbReference type="SAM" id="Phobius"/>
    </source>
</evidence>
<keyword evidence="1" id="KW-1133">Transmembrane helix</keyword>
<dbReference type="AlphaFoldDB" id="A0AA96FCA6"/>
<gene>
    <name evidence="3" type="ORF">RN607_01540</name>
</gene>
<organism evidence="3">
    <name type="scientific">Demequina capsici</name>
    <dbReference type="NCBI Taxonomy" id="3075620"/>
    <lineage>
        <taxon>Bacteria</taxon>
        <taxon>Bacillati</taxon>
        <taxon>Actinomycetota</taxon>
        <taxon>Actinomycetes</taxon>
        <taxon>Micrococcales</taxon>
        <taxon>Demequinaceae</taxon>
        <taxon>Demequina</taxon>
    </lineage>
</organism>
<dbReference type="Proteomes" id="UP001303408">
    <property type="component" value="Chromosome"/>
</dbReference>
<dbReference type="RefSeq" id="WP_313543879.1">
    <property type="nucleotide sequence ID" value="NZ_CP134880.1"/>
</dbReference>
<protein>
    <recommendedName>
        <fullName evidence="4">Gram-positive cocci surface proteins LPxTG domain-containing protein</fullName>
    </recommendedName>
</protein>
<proteinExistence type="predicted"/>
<evidence type="ECO:0008006" key="4">
    <source>
        <dbReference type="Google" id="ProtNLM"/>
    </source>
</evidence>